<sequence>MKSQSHKFPTKIGFYLYNWLIFTSLLYANRVTANMQFMYYLCFLFPIIIIYSRF</sequence>
<keyword evidence="1" id="KW-0472">Membrane</keyword>
<evidence type="ECO:0000313" key="3">
    <source>
        <dbReference type="Proteomes" id="UP000260457"/>
    </source>
</evidence>
<reference evidence="2 3" key="1">
    <citation type="submission" date="2018-07" db="EMBL/GenBank/DDBJ databases">
        <title>The molecular basis for the intramolecular migration of carboxyl group in the catabolism of para-hydroxybenzoate via gentisate.</title>
        <authorList>
            <person name="Zhao H."/>
            <person name="Xu Y."/>
            <person name="Lin S."/>
            <person name="Spain J.C."/>
            <person name="Zhou N.-Y."/>
        </authorList>
    </citation>
    <scope>NUCLEOTIDE SEQUENCE [LARGE SCALE GENOMIC DNA]</scope>
    <source>
        <strain evidence="2 3">PHB-7a</strain>
    </source>
</reference>
<evidence type="ECO:0000256" key="1">
    <source>
        <dbReference type="SAM" id="Phobius"/>
    </source>
</evidence>
<gene>
    <name evidence="2" type="ORF">DTO10_25100</name>
</gene>
<evidence type="ECO:0000313" key="2">
    <source>
        <dbReference type="EMBL" id="AXN41330.1"/>
    </source>
</evidence>
<keyword evidence="3" id="KW-1185">Reference proteome</keyword>
<keyword evidence="1" id="KW-1133">Transmembrane helix</keyword>
<feature type="transmembrane region" description="Helical" evidence="1">
    <location>
        <begin position="12"/>
        <end position="29"/>
    </location>
</feature>
<name>A0ABM6XRW0_9BACI</name>
<dbReference type="EMBL" id="CP030926">
    <property type="protein sequence ID" value="AXN41330.1"/>
    <property type="molecule type" value="Genomic_DNA"/>
</dbReference>
<proteinExistence type="predicted"/>
<protein>
    <submittedName>
        <fullName evidence="2">Uncharacterized protein</fullName>
    </submittedName>
</protein>
<keyword evidence="1" id="KW-0812">Transmembrane</keyword>
<dbReference type="Proteomes" id="UP000260457">
    <property type="component" value="Chromosome"/>
</dbReference>
<organism evidence="2 3">
    <name type="scientific">Peribacillus butanolivorans</name>
    <dbReference type="NCBI Taxonomy" id="421767"/>
    <lineage>
        <taxon>Bacteria</taxon>
        <taxon>Bacillati</taxon>
        <taxon>Bacillota</taxon>
        <taxon>Bacilli</taxon>
        <taxon>Bacillales</taxon>
        <taxon>Bacillaceae</taxon>
        <taxon>Peribacillus</taxon>
    </lineage>
</organism>
<accession>A0ABM6XRW0</accession>
<feature type="transmembrane region" description="Helical" evidence="1">
    <location>
        <begin position="35"/>
        <end position="52"/>
    </location>
</feature>